<dbReference type="Pfam" id="PF07729">
    <property type="entry name" value="FCD"/>
    <property type="match status" value="1"/>
</dbReference>
<protein>
    <submittedName>
        <fullName evidence="5">DNA-binding GntR family transcriptional regulator</fullName>
    </submittedName>
</protein>
<dbReference type="SMART" id="SM00345">
    <property type="entry name" value="HTH_GNTR"/>
    <property type="match status" value="1"/>
</dbReference>
<evidence type="ECO:0000313" key="6">
    <source>
        <dbReference type="Proteomes" id="UP000243528"/>
    </source>
</evidence>
<dbReference type="InterPro" id="IPR008920">
    <property type="entry name" value="TF_FadR/GntR_C"/>
</dbReference>
<dbReference type="Pfam" id="PF00392">
    <property type="entry name" value="GntR"/>
    <property type="match status" value="1"/>
</dbReference>
<gene>
    <name evidence="5" type="ORF">CLV30_12533</name>
</gene>
<reference evidence="5 6" key="1">
    <citation type="submission" date="2018-03" db="EMBL/GenBank/DDBJ databases">
        <title>Genomic Encyclopedia of Archaeal and Bacterial Type Strains, Phase II (KMG-II): from individual species to whole genera.</title>
        <authorList>
            <person name="Goeker M."/>
        </authorList>
    </citation>
    <scope>NUCLEOTIDE SEQUENCE [LARGE SCALE GENOMIC DNA]</scope>
    <source>
        <strain evidence="5 6">DSM 45211</strain>
    </source>
</reference>
<keyword evidence="2 5" id="KW-0238">DNA-binding</keyword>
<dbReference type="InterPro" id="IPR036390">
    <property type="entry name" value="WH_DNA-bd_sf"/>
</dbReference>
<evidence type="ECO:0000256" key="1">
    <source>
        <dbReference type="ARBA" id="ARBA00023015"/>
    </source>
</evidence>
<dbReference type="InterPro" id="IPR011711">
    <property type="entry name" value="GntR_C"/>
</dbReference>
<keyword evidence="3" id="KW-0804">Transcription</keyword>
<feature type="domain" description="HTH gntR-type" evidence="4">
    <location>
        <begin position="16"/>
        <end position="83"/>
    </location>
</feature>
<evidence type="ECO:0000259" key="4">
    <source>
        <dbReference type="PROSITE" id="PS50949"/>
    </source>
</evidence>
<keyword evidence="6" id="KW-1185">Reference proteome</keyword>
<evidence type="ECO:0000313" key="5">
    <source>
        <dbReference type="EMBL" id="PSK96653.1"/>
    </source>
</evidence>
<name>A0A2P8DHH7_9ACTN</name>
<keyword evidence="1" id="KW-0805">Transcription regulation</keyword>
<dbReference type="InterPro" id="IPR036388">
    <property type="entry name" value="WH-like_DNA-bd_sf"/>
</dbReference>
<dbReference type="PROSITE" id="PS50949">
    <property type="entry name" value="HTH_GNTR"/>
    <property type="match status" value="1"/>
</dbReference>
<dbReference type="AlphaFoldDB" id="A0A2P8DHH7"/>
<evidence type="ECO:0000256" key="3">
    <source>
        <dbReference type="ARBA" id="ARBA00023163"/>
    </source>
</evidence>
<sequence>MTEPRPLGLPSFAPRTSLREQVADALRAAVVAGEMVPGQVYSAPTLAARFGISATPVREAMLDLAKQGLVDVVRNKGFQVTEVSGADLDQITEIRLLLEPPAAAAAATVATEDDVAALRPLARAIVDAAAAGDLIAYVEADREFHVRLLTIGGNPRLVEIVKDLRAQTRLYGLAGLAERGHLADSAEEHLRMCELLADGDAHGLEKLVRIHIGHVRHEWAGDDS</sequence>
<dbReference type="Gene3D" id="1.10.10.10">
    <property type="entry name" value="Winged helix-like DNA-binding domain superfamily/Winged helix DNA-binding domain"/>
    <property type="match status" value="1"/>
</dbReference>
<organism evidence="5 6">
    <name type="scientific">Haloactinopolyspora alba</name>
    <dbReference type="NCBI Taxonomy" id="648780"/>
    <lineage>
        <taxon>Bacteria</taxon>
        <taxon>Bacillati</taxon>
        <taxon>Actinomycetota</taxon>
        <taxon>Actinomycetes</taxon>
        <taxon>Jiangellales</taxon>
        <taxon>Jiangellaceae</taxon>
        <taxon>Haloactinopolyspora</taxon>
    </lineage>
</organism>
<dbReference type="PANTHER" id="PTHR43537">
    <property type="entry name" value="TRANSCRIPTIONAL REGULATOR, GNTR FAMILY"/>
    <property type="match status" value="1"/>
</dbReference>
<dbReference type="Proteomes" id="UP000243528">
    <property type="component" value="Unassembled WGS sequence"/>
</dbReference>
<dbReference type="RefSeq" id="WP_106539588.1">
    <property type="nucleotide sequence ID" value="NZ_PYGE01000025.1"/>
</dbReference>
<dbReference type="SUPFAM" id="SSF48008">
    <property type="entry name" value="GntR ligand-binding domain-like"/>
    <property type="match status" value="1"/>
</dbReference>
<dbReference type="OrthoDB" id="3864082at2"/>
<dbReference type="InterPro" id="IPR000524">
    <property type="entry name" value="Tscrpt_reg_HTH_GntR"/>
</dbReference>
<accession>A0A2P8DHH7</accession>
<dbReference type="PANTHER" id="PTHR43537:SF45">
    <property type="entry name" value="GNTR FAMILY REGULATORY PROTEIN"/>
    <property type="match status" value="1"/>
</dbReference>
<evidence type="ECO:0000256" key="2">
    <source>
        <dbReference type="ARBA" id="ARBA00023125"/>
    </source>
</evidence>
<dbReference type="SUPFAM" id="SSF46785">
    <property type="entry name" value="Winged helix' DNA-binding domain"/>
    <property type="match status" value="1"/>
</dbReference>
<dbReference type="GO" id="GO:0003677">
    <property type="term" value="F:DNA binding"/>
    <property type="evidence" value="ECO:0007669"/>
    <property type="project" value="UniProtKB-KW"/>
</dbReference>
<proteinExistence type="predicted"/>
<dbReference type="SMART" id="SM00895">
    <property type="entry name" value="FCD"/>
    <property type="match status" value="1"/>
</dbReference>
<comment type="caution">
    <text evidence="5">The sequence shown here is derived from an EMBL/GenBank/DDBJ whole genome shotgun (WGS) entry which is preliminary data.</text>
</comment>
<dbReference type="Gene3D" id="1.20.120.530">
    <property type="entry name" value="GntR ligand-binding domain-like"/>
    <property type="match status" value="1"/>
</dbReference>
<dbReference type="EMBL" id="PYGE01000025">
    <property type="protein sequence ID" value="PSK96653.1"/>
    <property type="molecule type" value="Genomic_DNA"/>
</dbReference>
<dbReference type="GO" id="GO:0003700">
    <property type="term" value="F:DNA-binding transcription factor activity"/>
    <property type="evidence" value="ECO:0007669"/>
    <property type="project" value="InterPro"/>
</dbReference>
<dbReference type="CDD" id="cd07377">
    <property type="entry name" value="WHTH_GntR"/>
    <property type="match status" value="1"/>
</dbReference>